<accession>A0AAE2RTA3</accession>
<dbReference type="EMBL" id="JADOEF010000001">
    <property type="protein sequence ID" value="MBF7811202.1"/>
    <property type="molecule type" value="Genomic_DNA"/>
</dbReference>
<dbReference type="Pfam" id="PF09848">
    <property type="entry name" value="SLFN-g3_helicase"/>
    <property type="match status" value="1"/>
</dbReference>
<dbReference type="AlphaFoldDB" id="A0AAE2RTA3"/>
<organism evidence="2 3">
    <name type="scientific">Clostridium beijerinckii</name>
    <name type="common">Clostridium MP</name>
    <dbReference type="NCBI Taxonomy" id="1520"/>
    <lineage>
        <taxon>Bacteria</taxon>
        <taxon>Bacillati</taxon>
        <taxon>Bacillota</taxon>
        <taxon>Clostridia</taxon>
        <taxon>Eubacteriales</taxon>
        <taxon>Clostridiaceae</taxon>
        <taxon>Clostridium</taxon>
    </lineage>
</organism>
<gene>
    <name evidence="2" type="ORF">IS491_21520</name>
</gene>
<dbReference type="SUPFAM" id="SSF52540">
    <property type="entry name" value="P-loop containing nucleoside triphosphate hydrolases"/>
    <property type="match status" value="2"/>
</dbReference>
<proteinExistence type="predicted"/>
<dbReference type="RefSeq" id="WP_012058252.1">
    <property type="nucleotide sequence ID" value="NZ_CP073279.1"/>
</dbReference>
<feature type="domain" description="Schlafen group 3-like DNA/RNA helicase" evidence="1">
    <location>
        <begin position="234"/>
        <end position="623"/>
    </location>
</feature>
<dbReference type="InterPro" id="IPR018647">
    <property type="entry name" value="SLFN_3-like_DNA/RNA_helicase"/>
</dbReference>
<dbReference type="Gene3D" id="3.40.50.300">
    <property type="entry name" value="P-loop containing nucleotide triphosphate hydrolases"/>
    <property type="match status" value="1"/>
</dbReference>
<sequence length="656" mass="75530">MKRAYYSSSVSEFIEENDFAIFGEITRNDQFAADDLQKNTWKKEIEILKRDLTDCKDGHLLFEYTIPRIGNRIDNVLLYNGIVFLLEFKVGESTYANYAIEQVTDYALDLSCFHKESNNKLLVPILICTRAPEKHQTIKLMKDNILEPYCCNEFNIGKYILEVCSLYQREHFSPHSWINSLYMPTPTIIEAAQALYMGHNVEDISRNDASAKNLNQTKKAINDIIDHSKADNKKSICFITGVPGAGKTLAGLNIAIERQKVDENEHAVFLSGNGPLVDVLQEALARDDVQRNSTRKNEAMRKAKEFIQIIHHFRDDAISVDTPPIERVAIFDEAQRAWDQPNLTDFMKRKKGVLDFNMSEPEFLISILNRHSGWATIVCLIGGGQEINKGESAGISGWFESLRNKYPDWDVYISNKITDEEYSKGNTFDELAEGINYKIVEDLHLSVSLRSFRSENVAAFVKAVLDVDKDKAKELYTHFNKDYPICITRDLEAAKKWVREKANGSQRYGMTASSGAKRLRKYGVWVQNKVDAPNWFLNGKDDVRSSYFLEETATEFDIQGLELDWTIVCWDANLRFYNNHFGFYNFNGTKWQNINKEDNILYLKNAYRVLLTRARQGFVIFVPTGDENDVTMQPEFYNGIYNYLKDIGIEEFKISR</sequence>
<evidence type="ECO:0000313" key="2">
    <source>
        <dbReference type="EMBL" id="MBF7811202.1"/>
    </source>
</evidence>
<dbReference type="OMA" id="NVHHFRD"/>
<dbReference type="InterPro" id="IPR027417">
    <property type="entry name" value="P-loop_NTPase"/>
</dbReference>
<protein>
    <submittedName>
        <fullName evidence="2">DUF2075 domain-containing protein</fullName>
    </submittedName>
</protein>
<comment type="caution">
    <text evidence="2">The sequence shown here is derived from an EMBL/GenBank/DDBJ whole genome shotgun (WGS) entry which is preliminary data.</text>
</comment>
<evidence type="ECO:0000313" key="3">
    <source>
        <dbReference type="Proteomes" id="UP000631418"/>
    </source>
</evidence>
<dbReference type="Proteomes" id="UP000631418">
    <property type="component" value="Unassembled WGS sequence"/>
</dbReference>
<name>A0AAE2RTA3_CLOBE</name>
<evidence type="ECO:0000259" key="1">
    <source>
        <dbReference type="Pfam" id="PF09848"/>
    </source>
</evidence>
<reference evidence="2" key="1">
    <citation type="submission" date="2020-11" db="EMBL/GenBank/DDBJ databases">
        <authorList>
            <person name="Thieme N."/>
            <person name="Liebl W."/>
            <person name="Zverlov V."/>
        </authorList>
    </citation>
    <scope>NUCLEOTIDE SEQUENCE</scope>
    <source>
        <strain evidence="2">NT08</strain>
    </source>
</reference>